<evidence type="ECO:0000313" key="2">
    <source>
        <dbReference type="EMBL" id="WED42018.1"/>
    </source>
</evidence>
<dbReference type="EMBL" id="CP119078">
    <property type="protein sequence ID" value="WED42018.1"/>
    <property type="molecule type" value="Genomic_DNA"/>
</dbReference>
<evidence type="ECO:0008006" key="4">
    <source>
        <dbReference type="Google" id="ProtNLM"/>
    </source>
</evidence>
<sequence length="167" mass="19705">MPFFPMRTPEEIKRYCKDQPLEELIKLNHRYGNFFERISEQEDKNNEAIDTIKLKIDILRKELEKKEQEGQSAESNHRKQFEGLPGNGAERYLALSALRNSSIQDNDCSVLEKPLKELIDEKKKLEEYNGWIKYEMHSCAQELKIINKVIENKRLVQNTKPMAYSSE</sequence>
<feature type="compositionally biased region" description="Basic and acidic residues" evidence="1">
    <location>
        <begin position="65"/>
        <end position="81"/>
    </location>
</feature>
<organism evidence="2 3">
    <name type="scientific">Legionella cardiaca</name>
    <dbReference type="NCBI Taxonomy" id="1071983"/>
    <lineage>
        <taxon>Bacteria</taxon>
        <taxon>Pseudomonadati</taxon>
        <taxon>Pseudomonadota</taxon>
        <taxon>Gammaproteobacteria</taxon>
        <taxon>Legionellales</taxon>
        <taxon>Legionellaceae</taxon>
        <taxon>Legionella</taxon>
    </lineage>
</organism>
<dbReference type="Proteomes" id="UP001222087">
    <property type="component" value="Chromosome"/>
</dbReference>
<name>A0ABY8AMV6_9GAMM</name>
<feature type="region of interest" description="Disordered" evidence="1">
    <location>
        <begin position="65"/>
        <end position="85"/>
    </location>
</feature>
<accession>A0ABY8AMV6</accession>
<reference evidence="2 3" key="1">
    <citation type="submission" date="2023-02" db="EMBL/GenBank/DDBJ databases">
        <title>Genome Sequence of L. cardiaca H63T.</title>
        <authorList>
            <person name="Lopez A.E."/>
            <person name="Cianciotto N.P."/>
        </authorList>
    </citation>
    <scope>NUCLEOTIDE SEQUENCE [LARGE SCALE GENOMIC DNA]</scope>
    <source>
        <strain evidence="2 3">H63</strain>
    </source>
</reference>
<keyword evidence="3" id="KW-1185">Reference proteome</keyword>
<evidence type="ECO:0000313" key="3">
    <source>
        <dbReference type="Proteomes" id="UP001222087"/>
    </source>
</evidence>
<proteinExistence type="predicted"/>
<protein>
    <recommendedName>
        <fullName evidence="4">Coiled coil protein</fullName>
    </recommendedName>
</protein>
<dbReference type="RefSeq" id="WP_275087842.1">
    <property type="nucleotide sequence ID" value="NZ_CP119078.1"/>
</dbReference>
<gene>
    <name evidence="2" type="ORF">PXX05_08725</name>
</gene>
<evidence type="ECO:0000256" key="1">
    <source>
        <dbReference type="SAM" id="MobiDB-lite"/>
    </source>
</evidence>